<evidence type="ECO:0000256" key="1">
    <source>
        <dbReference type="ARBA" id="ARBA00000085"/>
    </source>
</evidence>
<dbReference type="SUPFAM" id="SSF55874">
    <property type="entry name" value="ATPase domain of HSP90 chaperone/DNA topoisomerase II/histidine kinase"/>
    <property type="match status" value="1"/>
</dbReference>
<evidence type="ECO:0000259" key="12">
    <source>
        <dbReference type="PROSITE" id="PS50109"/>
    </source>
</evidence>
<dbReference type="InterPro" id="IPR003661">
    <property type="entry name" value="HisK_dim/P_dom"/>
</dbReference>
<keyword evidence="14" id="KW-1185">Reference proteome</keyword>
<dbReference type="InterPro" id="IPR016132">
    <property type="entry name" value="Phyto_chromo_attachment"/>
</dbReference>
<dbReference type="CDD" id="cd00082">
    <property type="entry name" value="HisKA"/>
    <property type="match status" value="1"/>
</dbReference>
<dbReference type="SUPFAM" id="SSF55785">
    <property type="entry name" value="PYP-like sensor domain (PAS domain)"/>
    <property type="match status" value="1"/>
</dbReference>
<dbReference type="PANTHER" id="PTHR42878">
    <property type="entry name" value="TWO-COMPONENT HISTIDINE KINASE"/>
    <property type="match status" value="1"/>
</dbReference>
<dbReference type="KEGG" id="rhoz:GXP67_22015"/>
<organism evidence="13 14">
    <name type="scientific">Rhodocytophaga rosea</name>
    <dbReference type="NCBI Taxonomy" id="2704465"/>
    <lineage>
        <taxon>Bacteria</taxon>
        <taxon>Pseudomonadati</taxon>
        <taxon>Bacteroidota</taxon>
        <taxon>Cytophagia</taxon>
        <taxon>Cytophagales</taxon>
        <taxon>Rhodocytophagaceae</taxon>
        <taxon>Rhodocytophaga</taxon>
    </lineage>
</organism>
<name>A0A6C0GM64_9BACT</name>
<dbReference type="InterPro" id="IPR005467">
    <property type="entry name" value="His_kinase_dom"/>
</dbReference>
<dbReference type="InterPro" id="IPR001294">
    <property type="entry name" value="Phytochrome"/>
</dbReference>
<dbReference type="RefSeq" id="WP_162445121.1">
    <property type="nucleotide sequence ID" value="NZ_CP048222.1"/>
</dbReference>
<dbReference type="SUPFAM" id="SSF47384">
    <property type="entry name" value="Homodimeric domain of signal transducing histidine kinase"/>
    <property type="match status" value="1"/>
</dbReference>
<dbReference type="Pfam" id="PF08446">
    <property type="entry name" value="PAS_2"/>
    <property type="match status" value="1"/>
</dbReference>
<sequence length="759" mass="86050">MNTNLSFQQPLTLDNCDREPIHIPGLIQPHGFLLVVSVPDWKIVQVSANTSEHLSITPEQLPGKSITGILGEAFAHTLTTFLASERSGFSVRREIKQVDLALGKYHAIIHPHPHFWILEFEALADEAEIDFSYLNGMLSHLQQAGTLIEFCHTAASQIRLLTGFDRVMVYRFDEAYNGEVIAEARREDLEPFLGLHYPATDIPKQARELYEKNWIRYIRDVQYTSVPLVPVENPLTKQPLDMSFAVLRSVSPIHIEYLKNMGVGASMSISILKEGKLWGLFACHHYGPHAVSYLLRNTCEFLGRTFSMMLLEKEKREEAAYHLRIRSVQTKLLEQMSHMENSLQGLIAGETSVMDLFEVGGAALCVDGECYLLGDTPDREDVLTLTSWLSAHAYQDVFYTDALSTINPAAHAYQDRASGLLAITLSKVQQEYLLWFRPEVVQTVTWAGNPAKVAEISEDGLRLSPRKSFQSWVQQVKGTALPWHPVEIRVVTELRNTIIDMILKIAGELKLRADLLMRLNIELEQSNNELDSFAYIASHDLKEPLRGIHNYSRFLLEDYADKLDENGKSKLQTLVRLSTRMDELLDSLLHFSRVGRLDLNLKPTNLNLLLEEVLEELHLRMVQTGAKISIQPHFPVVDCDPIRVKEVFVNLLTNALKYNDKPNKWIEIGWIKTENMHVSPATHAPYTFFVRDNGIGIAAKHFENVFKIFKRLHTQDKFGGGTGAGLTIVRKIIERHSGKIWLESAPGEGTTFYFTLTST</sequence>
<evidence type="ECO:0000313" key="13">
    <source>
        <dbReference type="EMBL" id="QHT69128.1"/>
    </source>
</evidence>
<comment type="similarity">
    <text evidence="2">In the N-terminal section; belongs to the phytochrome family.</text>
</comment>
<evidence type="ECO:0000259" key="11">
    <source>
        <dbReference type="PROSITE" id="PS50046"/>
    </source>
</evidence>
<dbReference type="Pfam" id="PF02518">
    <property type="entry name" value="HATPase_c"/>
    <property type="match status" value="1"/>
</dbReference>
<dbReference type="GO" id="GO:0009881">
    <property type="term" value="F:photoreceptor activity"/>
    <property type="evidence" value="ECO:0007669"/>
    <property type="project" value="UniProtKB-KW"/>
</dbReference>
<dbReference type="SMART" id="SM00388">
    <property type="entry name" value="HisKA"/>
    <property type="match status" value="1"/>
</dbReference>
<dbReference type="Proteomes" id="UP000480178">
    <property type="component" value="Chromosome"/>
</dbReference>
<keyword evidence="8" id="KW-0418">Kinase</keyword>
<evidence type="ECO:0000313" key="14">
    <source>
        <dbReference type="Proteomes" id="UP000480178"/>
    </source>
</evidence>
<dbReference type="GO" id="GO:0006355">
    <property type="term" value="P:regulation of DNA-templated transcription"/>
    <property type="evidence" value="ECO:0007669"/>
    <property type="project" value="InterPro"/>
</dbReference>
<keyword evidence="10" id="KW-0675">Receptor</keyword>
<dbReference type="GO" id="GO:0009584">
    <property type="term" value="P:detection of visible light"/>
    <property type="evidence" value="ECO:0007669"/>
    <property type="project" value="InterPro"/>
</dbReference>
<evidence type="ECO:0000256" key="8">
    <source>
        <dbReference type="ARBA" id="ARBA00022777"/>
    </source>
</evidence>
<dbReference type="InterPro" id="IPR036890">
    <property type="entry name" value="HATPase_C_sf"/>
</dbReference>
<dbReference type="PANTHER" id="PTHR42878:SF15">
    <property type="entry name" value="BACTERIOPHYTOCHROME"/>
    <property type="match status" value="1"/>
</dbReference>
<reference evidence="13 14" key="1">
    <citation type="submission" date="2020-01" db="EMBL/GenBank/DDBJ databases">
        <authorList>
            <person name="Kim M.K."/>
        </authorList>
    </citation>
    <scope>NUCLEOTIDE SEQUENCE [LARGE SCALE GENOMIC DNA]</scope>
    <source>
        <strain evidence="13 14">172606-1</strain>
    </source>
</reference>
<dbReference type="AlphaFoldDB" id="A0A6C0GM64"/>
<evidence type="ECO:0000256" key="6">
    <source>
        <dbReference type="ARBA" id="ARBA00022606"/>
    </source>
</evidence>
<dbReference type="Gene3D" id="3.30.450.40">
    <property type="match status" value="1"/>
</dbReference>
<keyword evidence="4" id="KW-0600">Photoreceptor protein</keyword>
<dbReference type="FunFam" id="3.30.565.10:FF:000006">
    <property type="entry name" value="Sensor histidine kinase WalK"/>
    <property type="match status" value="1"/>
</dbReference>
<feature type="domain" description="Phytochrome chromophore attachment site" evidence="11">
    <location>
        <begin position="146"/>
        <end position="304"/>
    </location>
</feature>
<dbReference type="Gene3D" id="3.30.565.10">
    <property type="entry name" value="Histidine kinase-like ATPase, C-terminal domain"/>
    <property type="match status" value="1"/>
</dbReference>
<accession>A0A6C0GM64</accession>
<dbReference type="GO" id="GO:0030295">
    <property type="term" value="F:protein kinase activator activity"/>
    <property type="evidence" value="ECO:0007669"/>
    <property type="project" value="TreeGrafter"/>
</dbReference>
<dbReference type="GO" id="GO:0007234">
    <property type="term" value="P:osmosensory signaling via phosphorelay pathway"/>
    <property type="evidence" value="ECO:0007669"/>
    <property type="project" value="TreeGrafter"/>
</dbReference>
<dbReference type="Gene3D" id="1.10.287.130">
    <property type="match status" value="1"/>
</dbReference>
<dbReference type="InterPro" id="IPR013515">
    <property type="entry name" value="Phytochrome_cen-reg"/>
</dbReference>
<evidence type="ECO:0000256" key="2">
    <source>
        <dbReference type="ARBA" id="ARBA00006402"/>
    </source>
</evidence>
<keyword evidence="6" id="KW-0716">Sensory transduction</keyword>
<evidence type="ECO:0000256" key="3">
    <source>
        <dbReference type="ARBA" id="ARBA00012438"/>
    </source>
</evidence>
<dbReference type="InterPro" id="IPR013654">
    <property type="entry name" value="PAS_2"/>
</dbReference>
<comment type="catalytic activity">
    <reaction evidence="1">
        <text>ATP + protein L-histidine = ADP + protein N-phospho-L-histidine.</text>
        <dbReference type="EC" id="2.7.13.3"/>
    </reaction>
</comment>
<dbReference type="SMART" id="SM00065">
    <property type="entry name" value="GAF"/>
    <property type="match status" value="1"/>
</dbReference>
<proteinExistence type="inferred from homology"/>
<dbReference type="SMART" id="SM00387">
    <property type="entry name" value="HATPase_c"/>
    <property type="match status" value="1"/>
</dbReference>
<keyword evidence="9" id="KW-0157">Chromophore</keyword>
<feature type="domain" description="Histidine kinase" evidence="12">
    <location>
        <begin position="536"/>
        <end position="759"/>
    </location>
</feature>
<dbReference type="PROSITE" id="PS50109">
    <property type="entry name" value="HIS_KIN"/>
    <property type="match status" value="1"/>
</dbReference>
<dbReference type="InterPro" id="IPR029016">
    <property type="entry name" value="GAF-like_dom_sf"/>
</dbReference>
<dbReference type="Pfam" id="PF00360">
    <property type="entry name" value="PHY"/>
    <property type="match status" value="1"/>
</dbReference>
<gene>
    <name evidence="13" type="ORF">GXP67_22015</name>
</gene>
<dbReference type="InterPro" id="IPR050351">
    <property type="entry name" value="BphY/WalK/GraS-like"/>
</dbReference>
<evidence type="ECO:0000256" key="4">
    <source>
        <dbReference type="ARBA" id="ARBA00022543"/>
    </source>
</evidence>
<evidence type="ECO:0000256" key="9">
    <source>
        <dbReference type="ARBA" id="ARBA00022991"/>
    </source>
</evidence>
<evidence type="ECO:0000256" key="7">
    <source>
        <dbReference type="ARBA" id="ARBA00022679"/>
    </source>
</evidence>
<protein>
    <recommendedName>
        <fullName evidence="3">histidine kinase</fullName>
        <ecNumber evidence="3">2.7.13.3</ecNumber>
    </recommendedName>
</protein>
<dbReference type="GO" id="GO:0000156">
    <property type="term" value="F:phosphorelay response regulator activity"/>
    <property type="evidence" value="ECO:0007669"/>
    <property type="project" value="TreeGrafter"/>
</dbReference>
<keyword evidence="7" id="KW-0808">Transferase</keyword>
<dbReference type="EC" id="2.7.13.3" evidence="3"/>
<keyword evidence="5" id="KW-0597">Phosphoprotein</keyword>
<dbReference type="InterPro" id="IPR003018">
    <property type="entry name" value="GAF"/>
</dbReference>
<evidence type="ECO:0000256" key="5">
    <source>
        <dbReference type="ARBA" id="ARBA00022553"/>
    </source>
</evidence>
<dbReference type="SUPFAM" id="SSF55781">
    <property type="entry name" value="GAF domain-like"/>
    <property type="match status" value="2"/>
</dbReference>
<dbReference type="InterPro" id="IPR035965">
    <property type="entry name" value="PAS-like_dom_sf"/>
</dbReference>
<dbReference type="Gene3D" id="3.30.450.20">
    <property type="entry name" value="PAS domain"/>
    <property type="match status" value="1"/>
</dbReference>
<dbReference type="Pfam" id="PF00512">
    <property type="entry name" value="HisKA"/>
    <property type="match status" value="1"/>
</dbReference>
<dbReference type="GO" id="GO:0000155">
    <property type="term" value="F:phosphorelay sensor kinase activity"/>
    <property type="evidence" value="ECO:0007669"/>
    <property type="project" value="InterPro"/>
</dbReference>
<dbReference type="InterPro" id="IPR036097">
    <property type="entry name" value="HisK_dim/P_sf"/>
</dbReference>
<dbReference type="Gene3D" id="3.30.450.270">
    <property type="match status" value="1"/>
</dbReference>
<dbReference type="PRINTS" id="PR01033">
    <property type="entry name" value="PHYTOCHROME"/>
</dbReference>
<dbReference type="InterPro" id="IPR003594">
    <property type="entry name" value="HATPase_dom"/>
</dbReference>
<dbReference type="Pfam" id="PF01590">
    <property type="entry name" value="GAF"/>
    <property type="match status" value="1"/>
</dbReference>
<evidence type="ECO:0000256" key="10">
    <source>
        <dbReference type="ARBA" id="ARBA00023170"/>
    </source>
</evidence>
<dbReference type="PROSITE" id="PS50046">
    <property type="entry name" value="PHYTOCHROME_2"/>
    <property type="match status" value="1"/>
</dbReference>
<dbReference type="EMBL" id="CP048222">
    <property type="protein sequence ID" value="QHT69128.1"/>
    <property type="molecule type" value="Genomic_DNA"/>
</dbReference>
<dbReference type="InterPro" id="IPR043150">
    <property type="entry name" value="Phytochrome_PHY_sf"/>
</dbReference>